<feature type="region of interest" description="Disordered" evidence="4">
    <location>
        <begin position="1009"/>
        <end position="1035"/>
    </location>
</feature>
<dbReference type="GO" id="GO:0005096">
    <property type="term" value="F:GTPase activator activity"/>
    <property type="evidence" value="ECO:0007669"/>
    <property type="project" value="UniProtKB-UniRule"/>
</dbReference>
<dbReference type="InterPro" id="IPR016024">
    <property type="entry name" value="ARM-type_fold"/>
</dbReference>
<dbReference type="Gene3D" id="3.40.50.11210">
    <property type="entry name" value="Rap/Ran-GAP"/>
    <property type="match status" value="1"/>
</dbReference>
<dbReference type="Ensembl" id="ENSSSCT00035099450.1">
    <property type="protein sequence ID" value="ENSSSCP00035042095.1"/>
    <property type="gene ID" value="ENSSSCG00035073270.1"/>
</dbReference>
<evidence type="ECO:0000256" key="4">
    <source>
        <dbReference type="SAM" id="MobiDB-lite"/>
    </source>
</evidence>
<dbReference type="SUPFAM" id="SSF111347">
    <property type="entry name" value="Rap/Ran-GAP"/>
    <property type="match status" value="1"/>
</dbReference>
<keyword evidence="1 3" id="KW-0343">GTPase activation</keyword>
<evidence type="ECO:0000313" key="6">
    <source>
        <dbReference type="Ensembl" id="ENSSSCP00035042095.1"/>
    </source>
</evidence>
<dbReference type="SUPFAM" id="SSF48371">
    <property type="entry name" value="ARM repeat"/>
    <property type="match status" value="1"/>
</dbReference>
<feature type="compositionally biased region" description="Polar residues" evidence="4">
    <location>
        <begin position="865"/>
        <end position="889"/>
    </location>
</feature>
<dbReference type="InterPro" id="IPR046859">
    <property type="entry name" value="RGPA/RALGAPB_N"/>
</dbReference>
<feature type="region of interest" description="Disordered" evidence="4">
    <location>
        <begin position="860"/>
        <end position="933"/>
    </location>
</feature>
<feature type="region of interest" description="Disordered" evidence="4">
    <location>
        <begin position="342"/>
        <end position="384"/>
    </location>
</feature>
<feature type="compositionally biased region" description="Low complexity" evidence="4">
    <location>
        <begin position="921"/>
        <end position="933"/>
    </location>
</feature>
<dbReference type="GO" id="GO:0005634">
    <property type="term" value="C:nucleus"/>
    <property type="evidence" value="ECO:0007669"/>
    <property type="project" value="InterPro"/>
</dbReference>
<organism evidence="6 7">
    <name type="scientific">Sus scrofa</name>
    <name type="common">Pig</name>
    <dbReference type="NCBI Taxonomy" id="9823"/>
    <lineage>
        <taxon>Eukaryota</taxon>
        <taxon>Metazoa</taxon>
        <taxon>Chordata</taxon>
        <taxon>Craniata</taxon>
        <taxon>Vertebrata</taxon>
        <taxon>Euteleostomi</taxon>
        <taxon>Mammalia</taxon>
        <taxon>Eutheria</taxon>
        <taxon>Laurasiatheria</taxon>
        <taxon>Artiodactyla</taxon>
        <taxon>Suina</taxon>
        <taxon>Suidae</taxon>
        <taxon>Sus</taxon>
    </lineage>
</organism>
<keyword evidence="2" id="KW-0597">Phosphoprotein</keyword>
<dbReference type="InterPro" id="IPR000331">
    <property type="entry name" value="Rap/Ran_GAP_dom"/>
</dbReference>
<evidence type="ECO:0000256" key="1">
    <source>
        <dbReference type="ARBA" id="ARBA00022468"/>
    </source>
</evidence>
<accession>A0A8D1D487</accession>
<dbReference type="PROSITE" id="PS50085">
    <property type="entry name" value="RAPGAP"/>
    <property type="match status" value="1"/>
</dbReference>
<gene>
    <name evidence="6" type="primary">RALGAPA1</name>
</gene>
<dbReference type="Proteomes" id="UP000694720">
    <property type="component" value="Unplaced"/>
</dbReference>
<feature type="compositionally biased region" description="Polar residues" evidence="4">
    <location>
        <begin position="366"/>
        <end position="384"/>
    </location>
</feature>
<dbReference type="FunFam" id="3.40.50.11210:FF:000001">
    <property type="entry name" value="Ral GTPase-activating protein subunit alpha-1 isoform 1"/>
    <property type="match status" value="1"/>
</dbReference>
<dbReference type="Proteomes" id="UP000694724">
    <property type="component" value="Unplaced"/>
</dbReference>
<dbReference type="PANTHER" id="PTHR10063:SF3">
    <property type="entry name" value="RAL GTPASE-ACTIVATING PROTEIN SUBUNIT ALPHA-1"/>
    <property type="match status" value="1"/>
</dbReference>
<feature type="domain" description="Rap-GAP" evidence="5">
    <location>
        <begin position="1781"/>
        <end position="1989"/>
    </location>
</feature>
<evidence type="ECO:0000259" key="5">
    <source>
        <dbReference type="PROSITE" id="PS50085"/>
    </source>
</evidence>
<dbReference type="Pfam" id="PF20412">
    <property type="entry name" value="RALGAPB_N"/>
    <property type="match status" value="1"/>
</dbReference>
<dbReference type="Pfam" id="PF02145">
    <property type="entry name" value="Rap_GAP"/>
    <property type="match status" value="1"/>
</dbReference>
<dbReference type="Ensembl" id="ENSSSCT00055058752.1">
    <property type="protein sequence ID" value="ENSSSCP00055047043.1"/>
    <property type="gene ID" value="ENSSSCG00055029065.1"/>
</dbReference>
<dbReference type="InterPro" id="IPR027107">
    <property type="entry name" value="Tuberin/Ral-act_asu"/>
</dbReference>
<dbReference type="GO" id="GO:0051056">
    <property type="term" value="P:regulation of small GTPase mediated signal transduction"/>
    <property type="evidence" value="ECO:0007669"/>
    <property type="project" value="InterPro"/>
</dbReference>
<dbReference type="InterPro" id="IPR035974">
    <property type="entry name" value="Rap/Ran-GAP_sf"/>
</dbReference>
<protein>
    <submittedName>
        <fullName evidence="6">Ral GTPase activating protein catalytic subunit alpha 1</fullName>
    </submittedName>
</protein>
<dbReference type="Proteomes" id="UP000694570">
    <property type="component" value="Unplaced"/>
</dbReference>
<name>A0A8D1D487_PIG</name>
<evidence type="ECO:0000256" key="2">
    <source>
        <dbReference type="ARBA" id="ARBA00022553"/>
    </source>
</evidence>
<dbReference type="Ensembl" id="ENSSSCT00030081917.1">
    <property type="protein sequence ID" value="ENSSSCP00030037583.1"/>
    <property type="gene ID" value="ENSSSCG00030058057.1"/>
</dbReference>
<sequence>MFSKKPHGDVKKSTQKVLDTKKDALTRLKHLRIVIENAESIDLKQFFDQHFSHIYYVFFENFVTIEASLKQKGHKSQREELDAILFIFEKILQLLPERIHQRWQFHSIGLILKKLLHTGNSLKIRREGVRLFLLWLQALQNNCSREQLWMFSCLIPGFSAPQSEYGPRTLDNLINPPLNLQETQVTIEEITPLVPPQSGDKGQEDLTSYFLEALLKYIVIQVKSLEWKNKENQERGFSFLFSHFKKYYLPYIFPNICKENSLYHPVLDIPQMRPKPHYVMIKKDAETNEAIYCTKEPFIKARVIVIRWLVSFWLEPKPHTGPHIPGMEGEVLPKNIQRAAASLVSREENKNDNADKADRTTEPEQSHSNTSTLTEREPSSSSLCSIDEEHLTDIEIVRRVFSSKRSNVNFVTEIFRQAFLLPICEAAAMRKVVKVYQEWIQQEEKPLFMQEPEEIVISSSDLPCTDNVTDHDISVEEGEKREEENGTNIADHVRNSTWTKNGTYQDVLHNASEEATEQNIRAGTQAVLQVFIINSSNIFLLEPANEIKSLLDEHTDMCKRILNIYRFMVVQVSMDKKTWEQMLLVLLRVTESVLKMPSQTFLQFQGKKNMTLAGRLAGPLFQTLIVAWIKANLNVYISRELWDDLLSVLSSLTYWEELATEWSLTMETLTKVLARNLYSLDLSDLPLDKLSEQKQKKHKGKGVGHEFQKVSVDKSFSRGWSRDQPGQAPMRQRSATTTGSPGTEKARSIVRQKTVAMRSRSIGECALPSAYIRSAKSAPVLIHTSKPFLPDIVLTPLSDELSDIDDAQILPRPTRVRHFSQSEDTGNEVFGALSEEQPLPRSSSTSDILEPFTVERAKGAVPVIDSSSRHAPSLQSSTETMTRRGSSPGSLEIPKDLPDILNKQNQMRPIDDPGVPSEWTSPASAGSSDLISSDSHSDSFSAFQYDGRKFDNFGFGADTGTASSADVDSGSGHYHSAEEQEVASLTTLHIDSETSSLNQQAFSTEVATVTGSESASPVHSALGSRSQTPSPSTLNIDHMEQKDLQLDEKLHHSVLQTPDDLEISEFPSECCSVMAGGTLTGWHADVATVMWRRMLGILGDVNAIMDPEIHAQVFDYLCELWQNLAKIRDNLGISTDNLTSPSPPVLIPPLRILTPWLFKATMLTDKYKQGKLHAYKLICNTMKRRQDVSPNRDFLTHFYNIMHCGLLHIDQDIVNTIIKHCSPQFFSLGLPGATMLIMDFIVAAGRVASSAFLNELIIKTVLSSARDEPSGPARCVALCSLGIWICEELVHESHHPQIKEALNVICVSLKFTNKTVAHVACNMLHMLVHYVPRLQIYQPDSPLKIIQILIATITHLLPSTEASSYEMDKRLVVSLLLCLLDWIMALPLKTLLQPVHATGAENDKIEKSVLNCIYKVLHGCVYGAQCFSNPRYFPLSLSDLASVDYDPFMHLESLKEPEPLHSPDSERSSKLQPVTEVKTQMQQGLISIAARTVITHLVNHLGHYPMSGGPAMLTSQVCENHDNHYSESTELSPELFESPNIQFFVLNNTTLVSCIQIRSEESIPGGGLSAGLASANSNVRIIVRDLSGKYSWDSAILYGPPLVSGLSEPTSLILSLSHQEKLEEPPISSECLEDVTVKDGLSLQFKRRFRETVPTWDTIRDEEDVLDELLQYLGVTSPECLQRTGISLNIPAPQPVCISEKQENDVINAILKQHTEEKEFVEKHFNDLNMKAVEQDEPTPQKPQSAFYYCRLLLSILGMNSWDKRRSFHLLKKNEKLLRELRNLDSRQCRETHKIAVFYVAEGQEDKHSILTNTGGSQAYEDFVAGLGWEVNLTNHCGFMGGLQKNKSTGLTTPYFATSTVEVIFHVSTRMPSDSDDSLTKKLRHLGNDEVHIVWSEHTRDYRRGIIPTEFGDVLIVIYPMKNHMFSIQIMKKPEVPFFGPLFDGAIVNGKVLPIMVRATAINASRALKSLIPLYQNFYEERARYLQTIVQHHLEPTTFEDFAAQVFSPAPYHHLPSDADH</sequence>
<reference evidence="6" key="1">
    <citation type="submission" date="2025-05" db="UniProtKB">
        <authorList>
            <consortium name="Ensembl"/>
        </authorList>
    </citation>
    <scope>IDENTIFICATION</scope>
</reference>
<evidence type="ECO:0000256" key="3">
    <source>
        <dbReference type="PROSITE-ProRule" id="PRU00165"/>
    </source>
</evidence>
<evidence type="ECO:0000313" key="7">
    <source>
        <dbReference type="Proteomes" id="UP000694720"/>
    </source>
</evidence>
<feature type="compositionally biased region" description="Basic and acidic residues" evidence="4">
    <location>
        <begin position="345"/>
        <end position="365"/>
    </location>
</feature>
<dbReference type="PANTHER" id="PTHR10063">
    <property type="entry name" value="TUBERIN"/>
    <property type="match status" value="1"/>
</dbReference>
<feature type="region of interest" description="Disordered" evidence="4">
    <location>
        <begin position="715"/>
        <end position="748"/>
    </location>
</feature>
<proteinExistence type="predicted"/>